<dbReference type="InterPro" id="IPR001841">
    <property type="entry name" value="Znf_RING"/>
</dbReference>
<dbReference type="InterPro" id="IPR038718">
    <property type="entry name" value="SNF2-like_sf"/>
</dbReference>
<dbReference type="InterPro" id="IPR014001">
    <property type="entry name" value="Helicase_ATP-bd"/>
</dbReference>
<dbReference type="CDD" id="cd18793">
    <property type="entry name" value="SF2_C_SNF"/>
    <property type="match status" value="1"/>
</dbReference>
<comment type="similarity">
    <text evidence="1">Belongs to the SNF2/RAD54 helicase family.</text>
</comment>
<dbReference type="SUPFAM" id="SSF57850">
    <property type="entry name" value="RING/U-box"/>
    <property type="match status" value="1"/>
</dbReference>
<keyword evidence="5" id="KW-0067">ATP-binding</keyword>
<dbReference type="GO" id="GO:0008270">
    <property type="term" value="F:zinc ion binding"/>
    <property type="evidence" value="ECO:0007669"/>
    <property type="project" value="UniProtKB-KW"/>
</dbReference>
<feature type="domain" description="RING-type" evidence="7">
    <location>
        <begin position="935"/>
        <end position="985"/>
    </location>
</feature>
<comment type="caution">
    <text evidence="10">The sequence shown here is derived from an EMBL/GenBank/DDBJ whole genome shotgun (WGS) entry which is preliminary data.</text>
</comment>
<dbReference type="InterPro" id="IPR001650">
    <property type="entry name" value="Helicase_C-like"/>
</dbReference>
<accession>A0AAV5QZ22</accession>
<evidence type="ECO:0000256" key="4">
    <source>
        <dbReference type="ARBA" id="ARBA00022806"/>
    </source>
</evidence>
<feature type="domain" description="Helicase C-terminal" evidence="9">
    <location>
        <begin position="1055"/>
        <end position="1209"/>
    </location>
</feature>
<evidence type="ECO:0000256" key="6">
    <source>
        <dbReference type="PROSITE-ProRule" id="PRU00175"/>
    </source>
</evidence>
<dbReference type="Gene3D" id="3.40.50.300">
    <property type="entry name" value="P-loop containing nucleotide triphosphate hydrolases"/>
    <property type="match status" value="1"/>
</dbReference>
<evidence type="ECO:0000259" key="9">
    <source>
        <dbReference type="PROSITE" id="PS51194"/>
    </source>
</evidence>
<dbReference type="SMART" id="SM00487">
    <property type="entry name" value="DEXDc"/>
    <property type="match status" value="1"/>
</dbReference>
<keyword evidence="4" id="KW-0347">Helicase</keyword>
<evidence type="ECO:0000313" key="11">
    <source>
        <dbReference type="Proteomes" id="UP001378960"/>
    </source>
</evidence>
<name>A0AAV5QZ22_PICKL</name>
<dbReference type="GO" id="GO:0005634">
    <property type="term" value="C:nucleus"/>
    <property type="evidence" value="ECO:0007669"/>
    <property type="project" value="TreeGrafter"/>
</dbReference>
<organism evidence="10 11">
    <name type="scientific">Pichia kluyveri</name>
    <name type="common">Yeast</name>
    <dbReference type="NCBI Taxonomy" id="36015"/>
    <lineage>
        <taxon>Eukaryota</taxon>
        <taxon>Fungi</taxon>
        <taxon>Dikarya</taxon>
        <taxon>Ascomycota</taxon>
        <taxon>Saccharomycotina</taxon>
        <taxon>Pichiomycetes</taxon>
        <taxon>Pichiales</taxon>
        <taxon>Pichiaceae</taxon>
        <taxon>Pichia</taxon>
    </lineage>
</organism>
<dbReference type="GO" id="GO:0005524">
    <property type="term" value="F:ATP binding"/>
    <property type="evidence" value="ECO:0007669"/>
    <property type="project" value="UniProtKB-KW"/>
</dbReference>
<dbReference type="InterPro" id="IPR027417">
    <property type="entry name" value="P-loop_NTPase"/>
</dbReference>
<keyword evidence="6" id="KW-0862">Zinc</keyword>
<reference evidence="10 11" key="1">
    <citation type="journal article" date="2023" name="Elife">
        <title>Identification of key yeast species and microbe-microbe interactions impacting larval growth of Drosophila in the wild.</title>
        <authorList>
            <person name="Mure A."/>
            <person name="Sugiura Y."/>
            <person name="Maeda R."/>
            <person name="Honda K."/>
            <person name="Sakurai N."/>
            <person name="Takahashi Y."/>
            <person name="Watada M."/>
            <person name="Katoh T."/>
            <person name="Gotoh A."/>
            <person name="Gotoh Y."/>
            <person name="Taniguchi I."/>
            <person name="Nakamura K."/>
            <person name="Hayashi T."/>
            <person name="Katayama T."/>
            <person name="Uemura T."/>
            <person name="Hattori Y."/>
        </authorList>
    </citation>
    <scope>NUCLEOTIDE SEQUENCE [LARGE SCALE GENOMIC DNA]</scope>
    <source>
        <strain evidence="10 11">PK-24</strain>
    </source>
</reference>
<dbReference type="PROSITE" id="PS51192">
    <property type="entry name" value="HELICASE_ATP_BIND_1"/>
    <property type="match status" value="1"/>
</dbReference>
<dbReference type="Gene3D" id="3.30.40.10">
    <property type="entry name" value="Zinc/RING finger domain, C3HC4 (zinc finger)"/>
    <property type="match status" value="1"/>
</dbReference>
<evidence type="ECO:0000256" key="1">
    <source>
        <dbReference type="ARBA" id="ARBA00007025"/>
    </source>
</evidence>
<dbReference type="InterPro" id="IPR050628">
    <property type="entry name" value="SNF2_RAD54_helicase_TF"/>
</dbReference>
<dbReference type="Pfam" id="PF00271">
    <property type="entry name" value="Helicase_C"/>
    <property type="match status" value="1"/>
</dbReference>
<dbReference type="InterPro" id="IPR000330">
    <property type="entry name" value="SNF2_N"/>
</dbReference>
<dbReference type="Proteomes" id="UP001378960">
    <property type="component" value="Unassembled WGS sequence"/>
</dbReference>
<dbReference type="GO" id="GO:0000724">
    <property type="term" value="P:double-strand break repair via homologous recombination"/>
    <property type="evidence" value="ECO:0007669"/>
    <property type="project" value="TreeGrafter"/>
</dbReference>
<keyword evidence="2" id="KW-0547">Nucleotide-binding</keyword>
<keyword evidence="3" id="KW-0378">Hydrolase</keyword>
<evidence type="ECO:0000313" key="10">
    <source>
        <dbReference type="EMBL" id="GMM44538.1"/>
    </source>
</evidence>
<keyword evidence="6" id="KW-0863">Zinc-finger</keyword>
<dbReference type="PROSITE" id="PS50089">
    <property type="entry name" value="ZF_RING_2"/>
    <property type="match status" value="1"/>
</dbReference>
<dbReference type="Pfam" id="PF00176">
    <property type="entry name" value="SNF2-rel_dom"/>
    <property type="match status" value="1"/>
</dbReference>
<evidence type="ECO:0000256" key="5">
    <source>
        <dbReference type="ARBA" id="ARBA00022840"/>
    </source>
</evidence>
<dbReference type="PANTHER" id="PTHR45626">
    <property type="entry name" value="TRANSCRIPTION TERMINATION FACTOR 2-RELATED"/>
    <property type="match status" value="1"/>
</dbReference>
<dbReference type="Gene3D" id="3.40.50.10810">
    <property type="entry name" value="Tandem AAA-ATPase domain"/>
    <property type="match status" value="1"/>
</dbReference>
<dbReference type="CDD" id="cd18008">
    <property type="entry name" value="DEXDc_SHPRH-like"/>
    <property type="match status" value="1"/>
</dbReference>
<dbReference type="GO" id="GO:0004386">
    <property type="term" value="F:helicase activity"/>
    <property type="evidence" value="ECO:0007669"/>
    <property type="project" value="UniProtKB-KW"/>
</dbReference>
<dbReference type="SUPFAM" id="SSF52540">
    <property type="entry name" value="P-loop containing nucleoside triphosphate hydrolases"/>
    <property type="match status" value="2"/>
</dbReference>
<sequence length="1228" mass="140404">MANIRRLNMDTANLYPSNNNSISSNNNTSINKLTPLPGYISLTSDEEDDDDDFDMAKDLKLDSTLFNKKKISEPTSINTSINNNMSNVNNVNNNNVNNNNITIPTEPPIPIKNINKRPNLAFKYGSDDDNDNDSDDDDDIIITGIAPSKPPSISTDNSFTNLFSNSLPPTFNTQNNNFKREMNDDISSSTRIDDLKRQQILANKQSLVEQNIKRENEFQQSLLKRESDEINHQNQLRINNLLKNYPPIKQLPEKYQIPFPSIINNNLKSEPFPILPNTISWNEIQLDISSNLPPPLCVMNFRDDVLFTIHSLNFRIMKFNDLYSRIDIFLKNVTNLKNQITAKAKQYNGNKKADLRYNQILRFINSRLTQLSRFFGEVGLLIDRLKSYKLKTIENSKKLENLRIQCINSIRNGSSLASLTIPSNKIFMKLLPEVTLMNNTIRTMYQFQNYNSDPTKTLREFSLSPPALPKIPLPNNPMENNLNNNNNIPMKNNNNYQIPSNPFSSNQIFEILDNNMRDDTDDLLPFSNIYSNGGNNAQNDEEGIKNLMESIKASEIEEEGLANTPKDLAITLLKHQRIGLSWMLKIENSPNKGGILADDMGLGKTVQAISLIVSNKSKDDTLKTTLIVGPVSLLQQWQQEINMKLQSDYKLTTFLYHSSNKVKSFNELSQFDIVLISYQTLGSEWKKHYGTELDIQQNSLKKKIKGMKNSPFYTNNAIFHRIILDEAQFIKNRATIASKAVSFLTSTYRWCLSGTPIQNKIEELYPLIRFLDIKPYNDWNKFNTSIVSSFNNKYGGGGSTKKIHALLSAILLRRTKDDEIDGKPILSLPEKHVTEVKVQMGTIEKEFYDQLENKSAKTANNLLNSRNTNYSSILTMLLRMRQSCDHQYLVRLGDDGDRVLKLDRFKNGFESIKEYSDNVYKGLIAKVENEESFNCMVCNQDLTTNQTLLMSKCGHTICYDCHDEFFEDNCESKVSDDLSAKCNICGIYNSSTKSVDLQLFNSFVEGLTWQEIRKKFDLDSKASDKNWRMKTLQKFIAEDGGNLLITAKMNKTIDIIKELFKKSSTEKIIVFSQFIGYFDLLKILLSENNFEFLQYDGSMDINAKNDCINSFYKDPMKRILLLSLKAGNVGLTLTCANHVIISEPFWNPFVEKQAQDRVHRISQTKEVFVHRLLIEGTVEDRIMELQREKEEMVGSALDPNARRNAGKLSRKELGFLFGLNGLANLENE</sequence>
<dbReference type="SMART" id="SM00490">
    <property type="entry name" value="HELICc"/>
    <property type="match status" value="1"/>
</dbReference>
<proteinExistence type="inferred from homology"/>
<gene>
    <name evidence="10" type="ORF">DAPK24_011130</name>
</gene>
<evidence type="ECO:0000256" key="3">
    <source>
        <dbReference type="ARBA" id="ARBA00022801"/>
    </source>
</evidence>
<feature type="domain" description="Helicase ATP-binding" evidence="8">
    <location>
        <begin position="585"/>
        <end position="774"/>
    </location>
</feature>
<dbReference type="GO" id="GO:0016787">
    <property type="term" value="F:hydrolase activity"/>
    <property type="evidence" value="ECO:0007669"/>
    <property type="project" value="UniProtKB-KW"/>
</dbReference>
<dbReference type="PROSITE" id="PS51194">
    <property type="entry name" value="HELICASE_CTER"/>
    <property type="match status" value="1"/>
</dbReference>
<evidence type="ECO:0000259" key="8">
    <source>
        <dbReference type="PROSITE" id="PS51192"/>
    </source>
</evidence>
<evidence type="ECO:0000256" key="2">
    <source>
        <dbReference type="ARBA" id="ARBA00022741"/>
    </source>
</evidence>
<dbReference type="PANTHER" id="PTHR45626:SF16">
    <property type="entry name" value="ATP-DEPENDENT HELICASE ULS1"/>
    <property type="match status" value="1"/>
</dbReference>
<dbReference type="AlphaFoldDB" id="A0AAV5QZ22"/>
<dbReference type="GO" id="GO:0008094">
    <property type="term" value="F:ATP-dependent activity, acting on DNA"/>
    <property type="evidence" value="ECO:0007669"/>
    <property type="project" value="TreeGrafter"/>
</dbReference>
<dbReference type="InterPro" id="IPR013083">
    <property type="entry name" value="Znf_RING/FYVE/PHD"/>
</dbReference>
<evidence type="ECO:0000259" key="7">
    <source>
        <dbReference type="PROSITE" id="PS50089"/>
    </source>
</evidence>
<keyword evidence="6" id="KW-0479">Metal-binding</keyword>
<dbReference type="GO" id="GO:0005737">
    <property type="term" value="C:cytoplasm"/>
    <property type="evidence" value="ECO:0007669"/>
    <property type="project" value="TreeGrafter"/>
</dbReference>
<protein>
    <submittedName>
        <fullName evidence="10">Translocase</fullName>
    </submittedName>
</protein>
<dbReference type="InterPro" id="IPR049730">
    <property type="entry name" value="SNF2/RAD54-like_C"/>
</dbReference>
<dbReference type="EMBL" id="BTGB01000001">
    <property type="protein sequence ID" value="GMM44538.1"/>
    <property type="molecule type" value="Genomic_DNA"/>
</dbReference>
<keyword evidence="11" id="KW-1185">Reference proteome</keyword>